<dbReference type="NCBIfam" id="TIGR00871">
    <property type="entry name" value="zwf"/>
    <property type="match status" value="1"/>
</dbReference>
<dbReference type="GO" id="GO:0050661">
    <property type="term" value="F:NADP binding"/>
    <property type="evidence" value="ECO:0007669"/>
    <property type="project" value="InterPro"/>
</dbReference>
<dbReference type="GO" id="GO:0009051">
    <property type="term" value="P:pentose-phosphate shunt, oxidative branch"/>
    <property type="evidence" value="ECO:0007669"/>
    <property type="project" value="TreeGrafter"/>
</dbReference>
<keyword evidence="14" id="KW-1185">Reference proteome</keyword>
<evidence type="ECO:0000256" key="4">
    <source>
        <dbReference type="ARBA" id="ARBA00022490"/>
    </source>
</evidence>
<evidence type="ECO:0000256" key="7">
    <source>
        <dbReference type="ARBA" id="ARBA00023002"/>
    </source>
</evidence>
<keyword evidence="6 10" id="KW-0521">NADP</keyword>
<evidence type="ECO:0000256" key="9">
    <source>
        <dbReference type="ARBA" id="ARBA00047696"/>
    </source>
</evidence>
<dbReference type="InterPro" id="IPR036291">
    <property type="entry name" value="NAD(P)-bd_dom_sf"/>
</dbReference>
<reference evidence="13" key="2">
    <citation type="submission" date="2025-09" db="UniProtKB">
        <authorList>
            <consortium name="Ensembl"/>
        </authorList>
    </citation>
    <scope>IDENTIFICATION</scope>
</reference>
<comment type="similarity">
    <text evidence="3 10">Belongs to the glucose-6-phosphate dehydrogenase family.</text>
</comment>
<dbReference type="PROSITE" id="PS00069">
    <property type="entry name" value="G6P_DEHYDROGENASE"/>
    <property type="match status" value="1"/>
</dbReference>
<dbReference type="EC" id="1.1.1.49" evidence="10"/>
<dbReference type="GO" id="GO:0004345">
    <property type="term" value="F:glucose-6-phosphate dehydrogenase activity"/>
    <property type="evidence" value="ECO:0007669"/>
    <property type="project" value="UniProtKB-EC"/>
</dbReference>
<evidence type="ECO:0000256" key="5">
    <source>
        <dbReference type="ARBA" id="ARBA00022526"/>
    </source>
</evidence>
<dbReference type="PANTHER" id="PTHR23429">
    <property type="entry name" value="GLUCOSE-6-PHOSPHATE 1-DEHYDROGENASE G6PD"/>
    <property type="match status" value="1"/>
</dbReference>
<evidence type="ECO:0000256" key="6">
    <source>
        <dbReference type="ARBA" id="ARBA00022857"/>
    </source>
</evidence>
<comment type="subcellular location">
    <subcellularLocation>
        <location evidence="1">Cytoplasm</location>
    </subcellularLocation>
</comment>
<dbReference type="Ensembl" id="ENSSCAT00000005952.1">
    <property type="protein sequence ID" value="ENSSCAP00000005176.1"/>
    <property type="gene ID" value="ENSSCAG00000004069.1"/>
</dbReference>
<dbReference type="Gene3D" id="3.40.50.720">
    <property type="entry name" value="NAD(P)-binding Rossmann-like Domain"/>
    <property type="match status" value="1"/>
</dbReference>
<accession>A0A8C9U622</accession>
<protein>
    <recommendedName>
        <fullName evidence="10">Glucose-6-phosphate 1-dehydrogenase</fullName>
        <ecNumber evidence="10">1.1.1.49</ecNumber>
    </recommendedName>
</protein>
<keyword evidence="5 10" id="KW-0313">Glucose metabolism</keyword>
<feature type="domain" description="Glucose-6-phosphate dehydrogenase C-terminal" evidence="12">
    <location>
        <begin position="145"/>
        <end position="420"/>
    </location>
</feature>
<gene>
    <name evidence="13" type="primary">G6PD</name>
</gene>
<evidence type="ECO:0000259" key="11">
    <source>
        <dbReference type="Pfam" id="PF00479"/>
    </source>
</evidence>
<organism evidence="13 14">
    <name type="scientific">Serinus canaria</name>
    <name type="common">Island canary</name>
    <name type="synonym">Fringilla canaria</name>
    <dbReference type="NCBI Taxonomy" id="9135"/>
    <lineage>
        <taxon>Eukaryota</taxon>
        <taxon>Metazoa</taxon>
        <taxon>Chordata</taxon>
        <taxon>Craniata</taxon>
        <taxon>Vertebrata</taxon>
        <taxon>Euteleostomi</taxon>
        <taxon>Archelosauria</taxon>
        <taxon>Archosauria</taxon>
        <taxon>Dinosauria</taxon>
        <taxon>Saurischia</taxon>
        <taxon>Theropoda</taxon>
        <taxon>Coelurosauria</taxon>
        <taxon>Aves</taxon>
        <taxon>Neognathae</taxon>
        <taxon>Neoaves</taxon>
        <taxon>Telluraves</taxon>
        <taxon>Australaves</taxon>
        <taxon>Passeriformes</taxon>
        <taxon>Passeroidea</taxon>
        <taxon>Fringillidae</taxon>
        <taxon>Carduelinae</taxon>
        <taxon>Serinus</taxon>
    </lineage>
</organism>
<dbReference type="Pfam" id="PF02781">
    <property type="entry name" value="G6PD_C"/>
    <property type="match status" value="1"/>
</dbReference>
<keyword evidence="4" id="KW-0963">Cytoplasm</keyword>
<evidence type="ECO:0000256" key="3">
    <source>
        <dbReference type="ARBA" id="ARBA00009975"/>
    </source>
</evidence>
<dbReference type="SUPFAM" id="SSF51735">
    <property type="entry name" value="NAD(P)-binding Rossmann-fold domains"/>
    <property type="match status" value="1"/>
</dbReference>
<comment type="catalytic activity">
    <reaction evidence="9">
        <text>D-glucose 6-phosphate + NADP(+) = 6-phospho-D-glucono-1,5-lactone + NADPH + H(+)</text>
        <dbReference type="Rhea" id="RHEA:15841"/>
        <dbReference type="ChEBI" id="CHEBI:15378"/>
        <dbReference type="ChEBI" id="CHEBI:57783"/>
        <dbReference type="ChEBI" id="CHEBI:57955"/>
        <dbReference type="ChEBI" id="CHEBI:58349"/>
        <dbReference type="ChEBI" id="CHEBI:61548"/>
        <dbReference type="EC" id="1.1.1.49"/>
    </reaction>
    <physiologicalReaction direction="left-to-right" evidence="9">
        <dbReference type="Rhea" id="RHEA:15842"/>
    </physiologicalReaction>
</comment>
<sequence>MSPASPCPLCRCALMEHTFCIPVCHHVSPCPPTCPCVSPVSSCPPMSLLSYVPCVPMSLHIPCVLMCPVSPVSLCVPMSPRVPWSLPSRPRVPVPRWNRVIVEKPFGRDLGSSEELSAHLSALFREEQIYRMDHYLGKEMVQSLMVLRFGNRIFGPIWNRDNVACVVLTFKEPFGTEGRGGYFDDFGIIRDVMQNHLLQLLCLVAMEKPASTNPDDVRDEKVKVLKCISPVELQDVVLGQYVGNPEGPPEAQKGYLDDPTVPPGSTTPTFATAVLRVANERWDGVPFVLRCGKALNERKAEVRLQFREVPGDIFARQCKRNELVVRVQPREAVYAKLNTKKPGMFLRPEESELDLTYGSRYKDVKLPDAYERLLLDVICGNQMHFVRSDELREAWRIFTPLLHQIEQRREPPIPYPYGRCQREGAGPL</sequence>
<dbReference type="InterPro" id="IPR019796">
    <property type="entry name" value="G6P_DH_AS"/>
</dbReference>
<comment type="pathway">
    <text evidence="2 10">Carbohydrate degradation; pentose phosphate pathway; D-ribulose 5-phosphate from D-glucose 6-phosphate (oxidative stage): step 1/3.</text>
</comment>
<reference evidence="13" key="1">
    <citation type="submission" date="2025-08" db="UniProtKB">
        <authorList>
            <consortium name="Ensembl"/>
        </authorList>
    </citation>
    <scope>IDENTIFICATION</scope>
</reference>
<dbReference type="GeneTree" id="ENSGT00530000063435"/>
<dbReference type="AlphaFoldDB" id="A0A8C9U622"/>
<proteinExistence type="inferred from homology"/>
<dbReference type="HAMAP" id="MF_00966">
    <property type="entry name" value="G6PD"/>
    <property type="match status" value="1"/>
</dbReference>
<dbReference type="PANTHER" id="PTHR23429:SF0">
    <property type="entry name" value="GLUCOSE-6-PHOSPHATE 1-DEHYDROGENASE"/>
    <property type="match status" value="1"/>
</dbReference>
<dbReference type="InterPro" id="IPR022674">
    <property type="entry name" value="G6P_DH_NAD-bd"/>
</dbReference>
<dbReference type="UniPathway" id="UPA00115">
    <property type="reaction ID" value="UER00408"/>
</dbReference>
<dbReference type="PRINTS" id="PR00079">
    <property type="entry name" value="G6PDHDRGNASE"/>
</dbReference>
<dbReference type="FunFam" id="3.30.360.10:FF:000013">
    <property type="entry name" value="Glucose-6-phosphate 1-dehydrogenase"/>
    <property type="match status" value="1"/>
</dbReference>
<feature type="domain" description="Glucose-6-phosphate dehydrogenase NAD-binding" evidence="11">
    <location>
        <begin position="96"/>
        <end position="142"/>
    </location>
</feature>
<evidence type="ECO:0000256" key="10">
    <source>
        <dbReference type="RuleBase" id="RU362120"/>
    </source>
</evidence>
<evidence type="ECO:0000256" key="8">
    <source>
        <dbReference type="ARBA" id="ARBA00023277"/>
    </source>
</evidence>
<evidence type="ECO:0000256" key="1">
    <source>
        <dbReference type="ARBA" id="ARBA00004496"/>
    </source>
</evidence>
<name>A0A8C9U622_SERCA</name>
<keyword evidence="7 10" id="KW-0560">Oxidoreductase</keyword>
<keyword evidence="8 10" id="KW-0119">Carbohydrate metabolism</keyword>
<dbReference type="GO" id="GO:0006006">
    <property type="term" value="P:glucose metabolic process"/>
    <property type="evidence" value="ECO:0007669"/>
    <property type="project" value="UniProtKB-KW"/>
</dbReference>
<dbReference type="InterPro" id="IPR022675">
    <property type="entry name" value="G6P_DH_C"/>
</dbReference>
<dbReference type="InterPro" id="IPR001282">
    <property type="entry name" value="G6P_DH"/>
</dbReference>
<evidence type="ECO:0000313" key="13">
    <source>
        <dbReference type="Ensembl" id="ENSSCAP00000005176.1"/>
    </source>
</evidence>
<evidence type="ECO:0000256" key="2">
    <source>
        <dbReference type="ARBA" id="ARBA00004937"/>
    </source>
</evidence>
<dbReference type="Pfam" id="PF00479">
    <property type="entry name" value="G6PD_N"/>
    <property type="match status" value="1"/>
</dbReference>
<dbReference type="GO" id="GO:0005829">
    <property type="term" value="C:cytosol"/>
    <property type="evidence" value="ECO:0007669"/>
    <property type="project" value="TreeGrafter"/>
</dbReference>
<evidence type="ECO:0000313" key="14">
    <source>
        <dbReference type="Proteomes" id="UP000694409"/>
    </source>
</evidence>
<dbReference type="Proteomes" id="UP000694409">
    <property type="component" value="Unassembled WGS sequence"/>
</dbReference>
<comment type="function">
    <text evidence="10">Catalyzes the rate-limiting step of the oxidative pentose-phosphate pathway, which represents a route for the dissimilation of carbohydrates besides glycolysis.</text>
</comment>
<evidence type="ECO:0000259" key="12">
    <source>
        <dbReference type="Pfam" id="PF02781"/>
    </source>
</evidence>
<dbReference type="SUPFAM" id="SSF55347">
    <property type="entry name" value="Glyceraldehyde-3-phosphate dehydrogenase-like, C-terminal domain"/>
    <property type="match status" value="1"/>
</dbReference>
<dbReference type="Gene3D" id="3.30.360.10">
    <property type="entry name" value="Dihydrodipicolinate Reductase, domain 2"/>
    <property type="match status" value="1"/>
</dbReference>